<feature type="region of interest" description="Disordered" evidence="1">
    <location>
        <begin position="59"/>
        <end position="117"/>
    </location>
</feature>
<reference evidence="3" key="1">
    <citation type="submission" date="2011-07" db="EMBL/GenBank/DDBJ databases">
        <title>Divergent evolution of antigenic variation in African trypanosomes.</title>
        <authorList>
            <person name="Jackson A.P."/>
            <person name="Berry A."/>
            <person name="Allison H.C."/>
            <person name="Burton P."/>
            <person name="Anderson J."/>
            <person name="Aslett M."/>
            <person name="Brown R."/>
            <person name="Corton N."/>
            <person name="Harris D."/>
            <person name="Hauser H."/>
            <person name="Gamble J."/>
            <person name="Gilderthorp R."/>
            <person name="McQuillan J."/>
            <person name="Quail M.A."/>
            <person name="Sanders M."/>
            <person name="Van Tonder A."/>
            <person name="Ginger M.L."/>
            <person name="Donelson J.E."/>
            <person name="Field M.C."/>
            <person name="Barry J.D."/>
            <person name="Berriman M."/>
            <person name="Hertz-Fowler C."/>
        </authorList>
    </citation>
    <scope>NUCLEOTIDE SEQUENCE [LARGE SCALE GENOMIC DNA]</scope>
    <source>
        <strain evidence="3">IL3000</strain>
    </source>
</reference>
<reference evidence="2 3" key="2">
    <citation type="journal article" date="2012" name="Proc. Natl. Acad. Sci. U.S.A.">
        <title>Antigenic diversity is generated by distinct evolutionary mechanisms in African trypanosome species.</title>
        <authorList>
            <person name="Jackson A.P."/>
            <person name="Berry A."/>
            <person name="Aslett M."/>
            <person name="Allison H.C."/>
            <person name="Burton P."/>
            <person name="Vavrova-Anderson J."/>
            <person name="Brown R."/>
            <person name="Browne H."/>
            <person name="Corton N."/>
            <person name="Hauser H."/>
            <person name="Gamble J."/>
            <person name="Gilderthorp R."/>
            <person name="Marcello L."/>
            <person name="McQuillan J."/>
            <person name="Otto T.D."/>
            <person name="Quail M.A."/>
            <person name="Sanders M.J."/>
            <person name="van Tonder A."/>
            <person name="Ginger M.L."/>
            <person name="Field M.C."/>
            <person name="Barry J.D."/>
            <person name="Hertz-Fowler C."/>
            <person name="Berriman M."/>
        </authorList>
    </citation>
    <scope>NUCLEOTIDE SEQUENCE [LARGE SCALE GENOMIC DNA]</scope>
    <source>
        <strain evidence="2 3">IL3000</strain>
    </source>
</reference>
<name>F9WDK4_TRYCI</name>
<organism evidence="2 3">
    <name type="scientific">Trypanosoma congolense (strain IL3000)</name>
    <dbReference type="NCBI Taxonomy" id="1068625"/>
    <lineage>
        <taxon>Eukaryota</taxon>
        <taxon>Discoba</taxon>
        <taxon>Euglenozoa</taxon>
        <taxon>Kinetoplastea</taxon>
        <taxon>Metakinetoplastina</taxon>
        <taxon>Trypanosomatida</taxon>
        <taxon>Trypanosomatidae</taxon>
        <taxon>Trypanosoma</taxon>
        <taxon>Nannomonas</taxon>
    </lineage>
</organism>
<keyword evidence="3" id="KW-1185">Reference proteome</keyword>
<comment type="caution">
    <text evidence="2">The sequence shown here is derived from an EMBL/GenBank/DDBJ whole genome shotgun (WGS) entry which is preliminary data.</text>
</comment>
<evidence type="ECO:0000313" key="2">
    <source>
        <dbReference type="EMBL" id="CCD15358.1"/>
    </source>
</evidence>
<dbReference type="Proteomes" id="UP000000702">
    <property type="component" value="Unassembled WGS sequence"/>
</dbReference>
<dbReference type="EMBL" id="CAEQ01001880">
    <property type="protein sequence ID" value="CCD15358.1"/>
    <property type="molecule type" value="Genomic_DNA"/>
</dbReference>
<accession>F9WDK4</accession>
<evidence type="ECO:0000256" key="1">
    <source>
        <dbReference type="SAM" id="MobiDB-lite"/>
    </source>
</evidence>
<feature type="compositionally biased region" description="Polar residues" evidence="1">
    <location>
        <begin position="64"/>
        <end position="77"/>
    </location>
</feature>
<gene>
    <name evidence="2" type="ORF">TCIL3000_0_58850</name>
</gene>
<feature type="compositionally biased region" description="Polar residues" evidence="1">
    <location>
        <begin position="105"/>
        <end position="117"/>
    </location>
</feature>
<dbReference type="VEuPathDB" id="TriTrypDB:TcIL3000_0_58850"/>
<evidence type="ECO:0000313" key="3">
    <source>
        <dbReference type="Proteomes" id="UP000000702"/>
    </source>
</evidence>
<protein>
    <submittedName>
        <fullName evidence="2">WGS project CAEQ00000000 data, annotated contig 2374</fullName>
    </submittedName>
</protein>
<dbReference type="AlphaFoldDB" id="F9WDK4"/>
<proteinExistence type="predicted"/>
<sequence length="176" mass="19314">MKMLSPKQERRLQETMPRHMLNVAKVHDMLEQGNSCPADTTKGPLPLLQLPERVYGNAAAGGHSQVTPRPSSIQSDKGTVRSRSGRGDRSAGVGTPLVNLGVSEGNGQSTTTITGPSSRVHKEAAELTLQAMDIFVKRSSEAIKLTNSVFHEWIESEARCRKVWKAYSSRFEKEKA</sequence>